<protein>
    <submittedName>
        <fullName evidence="1">Uncharacterized protein</fullName>
    </submittedName>
</protein>
<name>A0A7D9M4V0_PARCT</name>
<feature type="non-terminal residue" evidence="1">
    <location>
        <position position="1"/>
    </location>
</feature>
<proteinExistence type="predicted"/>
<dbReference type="Proteomes" id="UP001152795">
    <property type="component" value="Unassembled WGS sequence"/>
</dbReference>
<evidence type="ECO:0000313" key="2">
    <source>
        <dbReference type="Proteomes" id="UP001152795"/>
    </source>
</evidence>
<dbReference type="EMBL" id="CACRXK020031977">
    <property type="protein sequence ID" value="CAB4043287.1"/>
    <property type="molecule type" value="Genomic_DNA"/>
</dbReference>
<reference evidence="1" key="1">
    <citation type="submission" date="2020-04" db="EMBL/GenBank/DDBJ databases">
        <authorList>
            <person name="Alioto T."/>
            <person name="Alioto T."/>
            <person name="Gomez Garrido J."/>
        </authorList>
    </citation>
    <scope>NUCLEOTIDE SEQUENCE</scope>
    <source>
        <strain evidence="1">A484AB</strain>
    </source>
</reference>
<dbReference type="OrthoDB" id="6436901at2759"/>
<gene>
    <name evidence="1" type="ORF">PACLA_8A063295</name>
</gene>
<sequence length="118" mass="13703">AYQTLTKRGRHQKLLLQSLTKRWKTEYLTELREHSIQRQQRERSVTNISKGDIVILKNDSTNRAFWKLGKVEELLTVRDGKVRAAIVKVAGSKTRPTLLRRTIQQLIPIEVNSKPVET</sequence>
<accession>A0A7D9M4V0</accession>
<organism evidence="1 2">
    <name type="scientific">Paramuricea clavata</name>
    <name type="common">Red gorgonian</name>
    <name type="synonym">Violescent sea-whip</name>
    <dbReference type="NCBI Taxonomy" id="317549"/>
    <lineage>
        <taxon>Eukaryota</taxon>
        <taxon>Metazoa</taxon>
        <taxon>Cnidaria</taxon>
        <taxon>Anthozoa</taxon>
        <taxon>Octocorallia</taxon>
        <taxon>Malacalcyonacea</taxon>
        <taxon>Plexauridae</taxon>
        <taxon>Paramuricea</taxon>
    </lineage>
</organism>
<dbReference type="Pfam" id="PF18701">
    <property type="entry name" value="DUF5641"/>
    <property type="match status" value="1"/>
</dbReference>
<dbReference type="PANTHER" id="PTHR47331">
    <property type="entry name" value="PHD-TYPE DOMAIN-CONTAINING PROTEIN"/>
    <property type="match status" value="1"/>
</dbReference>
<comment type="caution">
    <text evidence="1">The sequence shown here is derived from an EMBL/GenBank/DDBJ whole genome shotgun (WGS) entry which is preliminary data.</text>
</comment>
<dbReference type="PANTHER" id="PTHR47331:SF1">
    <property type="entry name" value="GAG-LIKE PROTEIN"/>
    <property type="match status" value="1"/>
</dbReference>
<evidence type="ECO:0000313" key="1">
    <source>
        <dbReference type="EMBL" id="CAB4043287.1"/>
    </source>
</evidence>
<dbReference type="InterPro" id="IPR040676">
    <property type="entry name" value="DUF5641"/>
</dbReference>
<dbReference type="AlphaFoldDB" id="A0A7D9M4V0"/>
<keyword evidence="2" id="KW-1185">Reference proteome</keyword>